<accession>A0A8J4XRT2</accession>
<evidence type="ECO:0000313" key="3">
    <source>
        <dbReference type="Proteomes" id="UP000770661"/>
    </source>
</evidence>
<reference evidence="2" key="1">
    <citation type="submission" date="2020-07" db="EMBL/GenBank/DDBJ databases">
        <title>The High-quality genome of the commercially important snow crab, Chionoecetes opilio.</title>
        <authorList>
            <person name="Jeong J.-H."/>
            <person name="Ryu S."/>
        </authorList>
    </citation>
    <scope>NUCLEOTIDE SEQUENCE</scope>
    <source>
        <strain evidence="2">MADBK_172401_WGS</strain>
        <tissue evidence="2">Digestive gland</tissue>
    </source>
</reference>
<feature type="region of interest" description="Disordered" evidence="1">
    <location>
        <begin position="87"/>
        <end position="123"/>
    </location>
</feature>
<dbReference type="AlphaFoldDB" id="A0A8J4XRT2"/>
<dbReference type="Proteomes" id="UP000770661">
    <property type="component" value="Unassembled WGS sequence"/>
</dbReference>
<proteinExistence type="predicted"/>
<evidence type="ECO:0000256" key="1">
    <source>
        <dbReference type="SAM" id="MobiDB-lite"/>
    </source>
</evidence>
<sequence length="150" mass="17358">MAMESPQTSSFPGNRLPSKARFSVFLFHHKIQKEVLFCCSSFYAEEELEVLANVANIPGRRMCPWVRRRSQTVTRSYGALAKIQVTETETEEGNEEMHLRVQPPRRHCRNSRHSKAMERDTDHLEEDKAFIEGSEGCRPQSCSRLAWTRS</sequence>
<keyword evidence="3" id="KW-1185">Reference proteome</keyword>
<evidence type="ECO:0000313" key="2">
    <source>
        <dbReference type="EMBL" id="KAG0712858.1"/>
    </source>
</evidence>
<comment type="caution">
    <text evidence="2">The sequence shown here is derived from an EMBL/GenBank/DDBJ whole genome shotgun (WGS) entry which is preliminary data.</text>
</comment>
<protein>
    <submittedName>
        <fullName evidence="2">Uncharacterized protein</fullName>
    </submittedName>
</protein>
<gene>
    <name evidence="2" type="ORF">GWK47_017474</name>
</gene>
<dbReference type="OrthoDB" id="6818826at2759"/>
<name>A0A8J4XRT2_CHIOP</name>
<feature type="compositionally biased region" description="Basic residues" evidence="1">
    <location>
        <begin position="103"/>
        <end position="114"/>
    </location>
</feature>
<dbReference type="EMBL" id="JACEEZ010022032">
    <property type="protein sequence ID" value="KAG0712858.1"/>
    <property type="molecule type" value="Genomic_DNA"/>
</dbReference>
<organism evidence="2 3">
    <name type="scientific">Chionoecetes opilio</name>
    <name type="common">Atlantic snow crab</name>
    <name type="synonym">Cancer opilio</name>
    <dbReference type="NCBI Taxonomy" id="41210"/>
    <lineage>
        <taxon>Eukaryota</taxon>
        <taxon>Metazoa</taxon>
        <taxon>Ecdysozoa</taxon>
        <taxon>Arthropoda</taxon>
        <taxon>Crustacea</taxon>
        <taxon>Multicrustacea</taxon>
        <taxon>Malacostraca</taxon>
        <taxon>Eumalacostraca</taxon>
        <taxon>Eucarida</taxon>
        <taxon>Decapoda</taxon>
        <taxon>Pleocyemata</taxon>
        <taxon>Brachyura</taxon>
        <taxon>Eubrachyura</taxon>
        <taxon>Majoidea</taxon>
        <taxon>Majidae</taxon>
        <taxon>Chionoecetes</taxon>
    </lineage>
</organism>